<dbReference type="InterPro" id="IPR025667">
    <property type="entry name" value="SprB_repeat"/>
</dbReference>
<accession>A0A2S1LL75</accession>
<evidence type="ECO:0000259" key="1">
    <source>
        <dbReference type="PROSITE" id="PS50060"/>
    </source>
</evidence>
<feature type="domain" description="MAM" evidence="1">
    <location>
        <begin position="409"/>
        <end position="457"/>
    </location>
</feature>
<keyword evidence="3" id="KW-1185">Reference proteome</keyword>
<dbReference type="Proteomes" id="UP000244677">
    <property type="component" value="Chromosome"/>
</dbReference>
<evidence type="ECO:0000313" key="2">
    <source>
        <dbReference type="EMBL" id="AWG24514.1"/>
    </source>
</evidence>
<dbReference type="OrthoDB" id="607469at2"/>
<dbReference type="Pfam" id="PF13573">
    <property type="entry name" value="SprB"/>
    <property type="match status" value="10"/>
</dbReference>
<sequence>MPVSKIIIVDTIGSYTVWVKDASGCTLSFPITITQNLPITVTETHTNVACSAYSNGTITVTATGGNNGNYIYSMDGKPAHPATQNTFTGLSAGTYTIRVADYPGTYCPGIIMVIIEGPEPLTAEVGISKEGSCRADNRSEIRITNVSGGTSPYTYQIGGGSFGSSNAGYLGAGTHTVWIRDAAGCTISRSITIDPPVAAPTITIDKQETCNGIAILTVTASNNIDFTYEYSLDGNPVQPGNVFDDVAPGPHVVTAHYSSSPPPAHGILVKETFGTGANKPLPNIDPSYCYNAQAGPDDCTAGADLMPGEYTVTTTIAPLAANWIVRPDHTGDAQGRFLALNLGNTDSVLYEKEITNSLPNQEITVTLAALNLRNSMAVGAFPDITIQLVDATGVLIQESHTGGIPNNEDWNNYSVTLQPGNQTNIKVVLRSYTTAGTENAIALDDIQVTQLPETCPGTLTASVVVEDKTFTAEIVGLTHLSCNSGLNDGQALIRITNFGTPADNMYGYILDDEVIWSGEANPLLNLTYLTAGDHVFLIKNSYTDGTCFITLNFTITQPDPIEVTVDVTDKTCISGGSVVINATGGTTPYQYTLLGPNGNRTSSVPYFDNLVDSGLYTINIVSPGGCRATATFEITEPVPPVLTLDPSSTLCFNGLTQAVLAVSQGKAPFTYNQNGSTYQDSPVFTIFDHSITNTFTVRDANGCIDTLSMPNLLPIDPQVIVDKPLGCTTTAAAEIWLRNNMHRDDVLYWQVAIDGGAYGPLQPVPDDFETAGLIYTTTTPGDYKFQLTNLYNCTRESRTVTITPATPPEITAVTQIQEIPCHGEAIAAITVDVTYTAPDYTLQVVNTTTGTNYGSQTWGLAAGVYEITVTEDYSCTAVTHFTITEPDPVAFNFTAVPITCDVAAGDTKRGEIIINGVTGGTGTYTYYLHNSLGNLVDSYGPTTATDHTFDILVFGFYRVEVIDSNGCPHFEENIKIASPPDNLDIDIDPVVTDCISGGTATVTVGAAAISTGPFYFAIYTWPEPVYPDPAFVASDPGTPFTKTFTGLVSGVTYTFMVYDASTNCYYYEQAAVPIPSLSTLKAALDVVDNVSCTGNADGKISFTITDYAIDATSVSYQVYYTLNNTVAGPLETTSTLAGAPITITHYGPLAPGSYYLLFTENGGTANGCCTTSNNFTITESVLALEVTAAVLQNDNCGLNTGILAATAQYGTAPYEYQWDIATAPAPVLATWAGSSPNTFAAEAGSYIVYVKDANNCITASTVVVLDEDPAPVISAVLTNSCESTEGTYSAIITLDTEGIAPYWLSLDGATAIGPVSFPHTLTNLNSGTHTITVTDTNSCDATITLEIKAPLGLTATVDLTNCTADDGTITAIATGGSGAYEYQLEDSSGISTAFQATALFPDLASGDYVLGVRDTTTLCSAFILVTLAVPAPVVFDATTVPVGCFGSADGRLTVAMAAASTDFPYEYSKDGGTTWQADPLFINLTAGDHVITVKSARNCVASMTFTIGTPALMELLPAAITVTEFACTAGNVMQSAMITIDPNQITGGSGTYVRYVFRETMSDSLLQDSPNPVYIVLAAGGGSYSITVYDTNGCEATATAVITAFDSLESASVVVVTPITCLADATISISAVTGLGDLSVLEYSKDNGANWQDSAIFANLGIGNYSFQIRHKVTGCKLYAVHDIGSPNVFTIGVNTISQVVCEGTNTGAVTFSVNDPGYTGGFQWEIFESDGTPTGLSGSQPDQGPTLAIAFGAGTYTVRVTLDGTPFCTQELEFAIAAPVGGVLNGTTAVQEISCDGNDGSIRLTANGGWGNYRYYVGISPPTAAAYTPTVLWEGLSLGTYQVWIRDAGGCELQLPDVILVDPTPITANLEIITQQCYGLDGSILVSTAMGGAGDNYQYQLIKDGSPQGTVQANRVFSGLDAGVYAIVVSDTWNCTVTTNTIVLLERLLLESAVDKGIDCDVVQPGAAITATASGGSGNFDYTLHYPDGTTATNTTGIFTGMADAGTYTISVKDTVTDCEKSQIHTFDAPIPVTFDAVATPVSCFAGADGRIDITLLTGNNNPDYQYSSNDGPLQYSPVFTGLIAGTYTVKVVSARHCFAVETLTIVEPTAVTASASINDFGCTPGNMPAPAVIVLAGSGGTPDYMYSIDGTSFYSNATFTVYDTGAPQAITGYVKDANGCIATTNMVLDPSVPMSAPIIVPVTALTCTNAAIVEVNVTGGSGAFLYQLLPSGIPQAGNQVALPEVGAYIIKISDTVSGCSRMAYYTVTDFERIGVTATSQKQITCFGDRNGVIEISISDYSGPYTFVVRNGSGASVANGTGTTTVNPMEIPGLDAGNYTVAVTATTTPFCTAVSNLVGISTPISALSVNLALTSAVHCDGIGGAIVANPSGGWLGYTYQFTDTATGSILQPYSTNSVLGNLTAGNYTVTVQDLEGCTAIATITLALPVPIVVQAIASTAAVTCFGDHTVTITATANGGEGANYQYSLLHMGTGLVTGPQSSPVFEGLGAGTYTATATDTWNCSGTSATVVVVSPAELVAELVVNQPLGCLSGAQISIVATGGTAPYSYSTDGLSYATLDTFTVGPGTYQYYVRDANNCEVMTQQLTIAPIPVLDIVLDLAGATISCAGDTAAQIVAIATGGVGNYTYTLMDYTTNSVVAGPQPTGVFTGLGSGTYTVTVSSGDCIRISEIIAIAAPVPLVVTATVSMIQCAGTTTGQISSSATGGTGTLQFAITPNLDQWQSGSTFENLAAGTYGIKVQDANGCYDYQEYTITEPAPLEAILVIESEEACSGTNTGSIRVEASGGMAPYATSLNSNFAGDFVPGRILFDNLSGGQEYTIHIRDANGCIVTRTITLAAPVILEAEPVVAYSCANNLPVHEVRIVVNPEAVGDVLYAIDDGVYQSQDTFTNLNYGPHQFHVRHTGGCEITRWFIIERRDPIIALAVVAPVICGNDSDGSITMVVSAGTAPYEYAISPNPTAYGASNVFEGLAVGDYTVWVRDANGCVLERQVTVNGPAALVATLVTVVPEVCSGEADGAIAITVTGGVAPYATSLNDGPFVTGQLEFLELSGGQLHHIVVRDANGCTTAVEVQ</sequence>
<gene>
    <name evidence="2" type="ORF">FK004_04315</name>
</gene>
<evidence type="ECO:0000313" key="3">
    <source>
        <dbReference type="Proteomes" id="UP000244677"/>
    </source>
</evidence>
<dbReference type="PROSITE" id="PS50060">
    <property type="entry name" value="MAM_2"/>
    <property type="match status" value="1"/>
</dbReference>
<name>A0A2S1LL75_9FLAO</name>
<protein>
    <recommendedName>
        <fullName evidence="1">MAM domain-containing protein</fullName>
    </recommendedName>
</protein>
<dbReference type="InterPro" id="IPR000998">
    <property type="entry name" value="MAM_dom"/>
</dbReference>
<proteinExistence type="predicted"/>
<reference evidence="2 3" key="1">
    <citation type="submission" date="2017-04" db="EMBL/GenBank/DDBJ databases">
        <title>Complete genome sequence of Flavobacterium kingsejong AJ004.</title>
        <authorList>
            <person name="Lee P.C."/>
        </authorList>
    </citation>
    <scope>NUCLEOTIDE SEQUENCE [LARGE SCALE GENOMIC DNA]</scope>
    <source>
        <strain evidence="2 3">AJ004</strain>
    </source>
</reference>
<organism evidence="2 3">
    <name type="scientific">Flavobacterium kingsejongi</name>
    <dbReference type="NCBI Taxonomy" id="1678728"/>
    <lineage>
        <taxon>Bacteria</taxon>
        <taxon>Pseudomonadati</taxon>
        <taxon>Bacteroidota</taxon>
        <taxon>Flavobacteriia</taxon>
        <taxon>Flavobacteriales</taxon>
        <taxon>Flavobacteriaceae</taxon>
        <taxon>Flavobacterium</taxon>
    </lineage>
</organism>
<dbReference type="KEGG" id="fki:FK004_04315"/>
<dbReference type="GO" id="GO:0016020">
    <property type="term" value="C:membrane"/>
    <property type="evidence" value="ECO:0007669"/>
    <property type="project" value="InterPro"/>
</dbReference>
<dbReference type="EMBL" id="CP020919">
    <property type="protein sequence ID" value="AWG24514.1"/>
    <property type="molecule type" value="Genomic_DNA"/>
</dbReference>